<dbReference type="AlphaFoldDB" id="A0A0J6CLT8"/>
<organism evidence="1 2">
    <name type="scientific">Parabacteroides goldsteinii</name>
    <dbReference type="NCBI Taxonomy" id="328812"/>
    <lineage>
        <taxon>Bacteria</taxon>
        <taxon>Pseudomonadati</taxon>
        <taxon>Bacteroidota</taxon>
        <taxon>Bacteroidia</taxon>
        <taxon>Bacteroidales</taxon>
        <taxon>Tannerellaceae</taxon>
        <taxon>Parabacteroides</taxon>
    </lineage>
</organism>
<name>A0A0J6CLT8_9BACT</name>
<sequence>MLLTLTRRKETMSQANNTLLQMKYARIIMGLSKRLGISSRRALALFYESNTYQYLRQKIGDLHCMSDNYLIDELIIEYTGKQGS</sequence>
<evidence type="ECO:0000313" key="1">
    <source>
        <dbReference type="EMBL" id="KMM34185.1"/>
    </source>
</evidence>
<dbReference type="Proteomes" id="UP000036166">
    <property type="component" value="Unassembled WGS sequence"/>
</dbReference>
<proteinExistence type="predicted"/>
<comment type="caution">
    <text evidence="1">The sequence shown here is derived from an EMBL/GenBank/DDBJ whole genome shotgun (WGS) entry which is preliminary data.</text>
</comment>
<dbReference type="RefSeq" id="WP_044214752.1">
    <property type="nucleotide sequence ID" value="NZ_CP081906.1"/>
</dbReference>
<evidence type="ECO:0008006" key="3">
    <source>
        <dbReference type="Google" id="ProtNLM"/>
    </source>
</evidence>
<accession>A0A0J6CLT8</accession>
<gene>
    <name evidence="1" type="ORF">ACM15_07915</name>
</gene>
<dbReference type="EMBL" id="LFJV01000021">
    <property type="protein sequence ID" value="KMM34185.1"/>
    <property type="molecule type" value="Genomic_DNA"/>
</dbReference>
<reference evidence="1 2" key="1">
    <citation type="submission" date="2015-06" db="EMBL/GenBank/DDBJ databases">
        <title>Draft Genome Sequence of Parabacteroides goldsteinii with Putative Novel Metallo-Beta-Lactamases Isolated from a Blood Culture from a Human Patient.</title>
        <authorList>
            <person name="Krogh T.J."/>
            <person name="Agergaard C.N."/>
            <person name="Moller-Jensen J."/>
            <person name="Justesen U.S."/>
        </authorList>
    </citation>
    <scope>NUCLEOTIDE SEQUENCE [LARGE SCALE GENOMIC DNA]</scope>
    <source>
        <strain evidence="1 2">910340</strain>
    </source>
</reference>
<protein>
    <recommendedName>
        <fullName evidence="3">DUF3791 domain-containing protein</fullName>
    </recommendedName>
</protein>
<dbReference type="PATRIC" id="fig|328812.4.peg.2084"/>
<dbReference type="GeneID" id="69981410"/>
<evidence type="ECO:0000313" key="2">
    <source>
        <dbReference type="Proteomes" id="UP000036166"/>
    </source>
</evidence>